<dbReference type="PANTHER" id="PTHR11439:SF498">
    <property type="entry name" value="DNAK FAMILY PROTEIN"/>
    <property type="match status" value="1"/>
</dbReference>
<keyword evidence="2" id="KW-1185">Reference proteome</keyword>
<organism evidence="1 2">
    <name type="scientific">Mikania micrantha</name>
    <name type="common">bitter vine</name>
    <dbReference type="NCBI Taxonomy" id="192012"/>
    <lineage>
        <taxon>Eukaryota</taxon>
        <taxon>Viridiplantae</taxon>
        <taxon>Streptophyta</taxon>
        <taxon>Embryophyta</taxon>
        <taxon>Tracheophyta</taxon>
        <taxon>Spermatophyta</taxon>
        <taxon>Magnoliopsida</taxon>
        <taxon>eudicotyledons</taxon>
        <taxon>Gunneridae</taxon>
        <taxon>Pentapetalae</taxon>
        <taxon>asterids</taxon>
        <taxon>campanulids</taxon>
        <taxon>Asterales</taxon>
        <taxon>Asteraceae</taxon>
        <taxon>Asteroideae</taxon>
        <taxon>Heliantheae alliance</taxon>
        <taxon>Eupatorieae</taxon>
        <taxon>Mikania</taxon>
    </lineage>
</organism>
<dbReference type="PANTHER" id="PTHR11439">
    <property type="entry name" value="GAG-POL-RELATED RETROTRANSPOSON"/>
    <property type="match status" value="1"/>
</dbReference>
<reference evidence="1 2" key="1">
    <citation type="submission" date="2019-05" db="EMBL/GenBank/DDBJ databases">
        <title>Mikania micrantha, genome provides insights into the molecular mechanism of rapid growth.</title>
        <authorList>
            <person name="Liu B."/>
        </authorList>
    </citation>
    <scope>NUCLEOTIDE SEQUENCE [LARGE SCALE GENOMIC DNA]</scope>
    <source>
        <strain evidence="1">NLD-2019</strain>
        <tissue evidence="1">Leaf</tissue>
    </source>
</reference>
<protein>
    <recommendedName>
        <fullName evidence="3">Reverse transcriptase Ty1/copia-type domain-containing protein</fullName>
    </recommendedName>
</protein>
<dbReference type="AlphaFoldDB" id="A0A5N6LIU7"/>
<evidence type="ECO:0008006" key="3">
    <source>
        <dbReference type="Google" id="ProtNLM"/>
    </source>
</evidence>
<sequence length="125" mass="14228">MTRCRPSAFPMEQNLQLDRVNQKPLVDPSQYRRLIGRLLYLQATRPDITYSVNVLSQFVANPKQGHLEAADRILRYLKATLGQGILLSKDRNMNLSAFCDADWLVVCRRVPDEVSPAIRADSKIS</sequence>
<evidence type="ECO:0000313" key="1">
    <source>
        <dbReference type="EMBL" id="KAD1989355.1"/>
    </source>
</evidence>
<comment type="caution">
    <text evidence="1">The sequence shown here is derived from an EMBL/GenBank/DDBJ whole genome shotgun (WGS) entry which is preliminary data.</text>
</comment>
<dbReference type="Proteomes" id="UP000326396">
    <property type="component" value="Unassembled WGS sequence"/>
</dbReference>
<dbReference type="EMBL" id="SZYD01000263">
    <property type="protein sequence ID" value="KAD1989355.1"/>
    <property type="molecule type" value="Genomic_DNA"/>
</dbReference>
<proteinExistence type="predicted"/>
<evidence type="ECO:0000313" key="2">
    <source>
        <dbReference type="Proteomes" id="UP000326396"/>
    </source>
</evidence>
<dbReference type="OrthoDB" id="412581at2759"/>
<gene>
    <name evidence="1" type="ORF">E3N88_42064</name>
</gene>
<name>A0A5N6LIU7_9ASTR</name>
<accession>A0A5N6LIU7</accession>